<reference evidence="1" key="1">
    <citation type="journal article" date="2011" name="Environ. Microbiol.">
        <title>Time-series analyses of Monterey Bay coastal microbial picoplankton using a 'genome proxy' microarray.</title>
        <authorList>
            <person name="Rich V.I."/>
            <person name="Pham V.D."/>
            <person name="Eppley J."/>
            <person name="Shi Y."/>
            <person name="DeLong E.F."/>
        </authorList>
    </citation>
    <scope>NUCLEOTIDE SEQUENCE</scope>
</reference>
<accession>E0XWU0</accession>
<dbReference type="EMBL" id="GU474902">
    <property type="protein sequence ID" value="ADI18881.1"/>
    <property type="molecule type" value="Genomic_DNA"/>
</dbReference>
<proteinExistence type="predicted"/>
<name>E0XWU0_9GAMM</name>
<evidence type="ECO:0000313" key="1">
    <source>
        <dbReference type="EMBL" id="ADI18881.1"/>
    </source>
</evidence>
<protein>
    <submittedName>
        <fullName evidence="1">Uncharacterized protein</fullName>
    </submittedName>
</protein>
<sequence>MVFGNLPKFFLIRFFSVKEYVICVPLNKSIISIKDFYKPIRARAQGFHLTTRPISCTRLDPNYLL</sequence>
<dbReference type="AlphaFoldDB" id="E0XWU0"/>
<organism evidence="1">
    <name type="scientific">uncultured Pseudomonadales bacterium HF0010_05E14</name>
    <dbReference type="NCBI Taxonomy" id="710778"/>
    <lineage>
        <taxon>Bacteria</taxon>
        <taxon>Pseudomonadati</taxon>
        <taxon>Pseudomonadota</taxon>
        <taxon>Gammaproteobacteria</taxon>
        <taxon>Pseudomonadales</taxon>
        <taxon>environmental samples</taxon>
    </lineage>
</organism>